<evidence type="ECO:0000313" key="3">
    <source>
        <dbReference type="Proteomes" id="UP000294134"/>
    </source>
</evidence>
<organism evidence="2 3">
    <name type="scientific">Pseudomonas phage Psa21</name>
    <dbReference type="NCBI Taxonomy" id="2530023"/>
    <lineage>
        <taxon>Viruses</taxon>
        <taxon>Duplodnaviria</taxon>
        <taxon>Heunggongvirae</taxon>
        <taxon>Uroviricota</taxon>
        <taxon>Caudoviricetes</taxon>
        <taxon>Chimalliviridae</taxon>
        <taxon>Tepukevirus</taxon>
        <taxon>Tepukevirus Psa21</taxon>
    </lineage>
</organism>
<dbReference type="Pfam" id="PF14301">
    <property type="entry name" value="DUF4376"/>
    <property type="match status" value="1"/>
</dbReference>
<dbReference type="Proteomes" id="UP000294134">
    <property type="component" value="Segment"/>
</dbReference>
<accession>A0A481W4X6</accession>
<feature type="domain" description="DUF4376" evidence="1">
    <location>
        <begin position="94"/>
        <end position="202"/>
    </location>
</feature>
<gene>
    <name evidence="2" type="ORF">PSA21_202</name>
</gene>
<reference evidence="2 3" key="1">
    <citation type="submission" date="2019-02" db="EMBL/GenBank/DDBJ databases">
        <authorList>
            <person name="Frampton R.A."/>
            <person name="Wojtus J.K."/>
            <person name="Fineran P.C."/>
            <person name="Hendrickson H.L."/>
        </authorList>
    </citation>
    <scope>NUCLEOTIDE SEQUENCE [LARGE SCALE GENOMIC DNA]</scope>
</reference>
<keyword evidence="3" id="KW-1185">Reference proteome</keyword>
<sequence length="223" mass="25453">MTIVTRTTRLIESDTGDYPVYLSDLSARVKNTLFPTTIDSVDLFEFGYEPVLDTEIPTGDVVAEVKPTLKDGQWYRTWTSREFTPTELSTNLSDAKNRLMAQAESFRVSQFDKGFPYEFNGEIYHVQIRTTDRQNISSIRVIAKEAIQDNRDLTINFRVYENVTIPLTAVEFVAMADTTFYRVTEGYQVAWTIKDQVNSATTLAELPVIPEELFSPVESFRTA</sequence>
<proteinExistence type="predicted"/>
<dbReference type="InterPro" id="IPR025484">
    <property type="entry name" value="DUF4376"/>
</dbReference>
<evidence type="ECO:0000259" key="1">
    <source>
        <dbReference type="Pfam" id="PF14301"/>
    </source>
</evidence>
<name>A0A481W4X6_9CAUD</name>
<evidence type="ECO:0000313" key="2">
    <source>
        <dbReference type="EMBL" id="QBJ02728.1"/>
    </source>
</evidence>
<protein>
    <recommendedName>
        <fullName evidence="1">DUF4376 domain-containing protein</fullName>
    </recommendedName>
</protein>
<dbReference type="EMBL" id="MK552327">
    <property type="protein sequence ID" value="QBJ02728.1"/>
    <property type="molecule type" value="Genomic_DNA"/>
</dbReference>